<keyword evidence="2" id="KW-1185">Reference proteome</keyword>
<dbReference type="EMBL" id="CAJJDM010000036">
    <property type="protein sequence ID" value="CAD8064972.1"/>
    <property type="molecule type" value="Genomic_DNA"/>
</dbReference>
<organism evidence="1 2">
    <name type="scientific">Paramecium primaurelia</name>
    <dbReference type="NCBI Taxonomy" id="5886"/>
    <lineage>
        <taxon>Eukaryota</taxon>
        <taxon>Sar</taxon>
        <taxon>Alveolata</taxon>
        <taxon>Ciliophora</taxon>
        <taxon>Intramacronucleata</taxon>
        <taxon>Oligohymenophorea</taxon>
        <taxon>Peniculida</taxon>
        <taxon>Parameciidae</taxon>
        <taxon>Paramecium</taxon>
    </lineage>
</organism>
<gene>
    <name evidence="1" type="ORF">PPRIM_AZ9-3.1.T0370005</name>
</gene>
<reference evidence="1" key="1">
    <citation type="submission" date="2021-01" db="EMBL/GenBank/DDBJ databases">
        <authorList>
            <consortium name="Genoscope - CEA"/>
            <person name="William W."/>
        </authorList>
    </citation>
    <scope>NUCLEOTIDE SEQUENCE</scope>
</reference>
<dbReference type="AlphaFoldDB" id="A0A8S1LG28"/>
<accession>A0A8S1LG28</accession>
<evidence type="ECO:0000313" key="2">
    <source>
        <dbReference type="Proteomes" id="UP000688137"/>
    </source>
</evidence>
<sequence length="78" mass="9818">MHLERFQQKQKYQQLQQVMDQMKYNLAYKEQKLELRNQYHNDLNQFYINKSNMPRVQNFNIQNQMRLLKKIQQVENQV</sequence>
<protein>
    <submittedName>
        <fullName evidence="1">Uncharacterized protein</fullName>
    </submittedName>
</protein>
<proteinExistence type="predicted"/>
<dbReference type="Proteomes" id="UP000688137">
    <property type="component" value="Unassembled WGS sequence"/>
</dbReference>
<name>A0A8S1LG28_PARPR</name>
<comment type="caution">
    <text evidence="1">The sequence shown here is derived from an EMBL/GenBank/DDBJ whole genome shotgun (WGS) entry which is preliminary data.</text>
</comment>
<evidence type="ECO:0000313" key="1">
    <source>
        <dbReference type="EMBL" id="CAD8064972.1"/>
    </source>
</evidence>